<dbReference type="Pfam" id="PF01832">
    <property type="entry name" value="Glucosaminidase"/>
    <property type="match status" value="1"/>
</dbReference>
<evidence type="ECO:0000256" key="1">
    <source>
        <dbReference type="ARBA" id="ARBA00022801"/>
    </source>
</evidence>
<dbReference type="InterPro" id="IPR002901">
    <property type="entry name" value="MGlyc_endo_b_GlcNAc-like_dom"/>
</dbReference>
<keyword evidence="1" id="KW-0378">Hydrolase</keyword>
<dbReference type="SMART" id="SM00047">
    <property type="entry name" value="LYZ2"/>
    <property type="match status" value="1"/>
</dbReference>
<dbReference type="EMBL" id="JACVVD010000004">
    <property type="protein sequence ID" value="MBD0381271.1"/>
    <property type="molecule type" value="Genomic_DNA"/>
</dbReference>
<dbReference type="AlphaFoldDB" id="A0A926KQF9"/>
<accession>A0A926KQF9</accession>
<proteinExistence type="predicted"/>
<dbReference type="PANTHER" id="PTHR33308">
    <property type="entry name" value="PEPTIDOGLYCAN HYDROLASE FLGJ"/>
    <property type="match status" value="1"/>
</dbReference>
<protein>
    <submittedName>
        <fullName evidence="3">Glucosaminidase domain-containing protein</fullName>
    </submittedName>
</protein>
<dbReference type="RefSeq" id="WP_188175061.1">
    <property type="nucleotide sequence ID" value="NZ_JACVVD010000004.1"/>
</dbReference>
<dbReference type="PANTHER" id="PTHR33308:SF9">
    <property type="entry name" value="PEPTIDOGLYCAN HYDROLASE FLGJ"/>
    <property type="match status" value="1"/>
</dbReference>
<gene>
    <name evidence="3" type="ORF">ICC18_14190</name>
</gene>
<keyword evidence="4" id="KW-1185">Reference proteome</keyword>
<evidence type="ECO:0000313" key="3">
    <source>
        <dbReference type="EMBL" id="MBD0381271.1"/>
    </source>
</evidence>
<dbReference type="Gene3D" id="1.10.530.10">
    <property type="match status" value="1"/>
</dbReference>
<comment type="caution">
    <text evidence="3">The sequence shown here is derived from an EMBL/GenBank/DDBJ whole genome shotgun (WGS) entry which is preliminary data.</text>
</comment>
<dbReference type="GO" id="GO:0004040">
    <property type="term" value="F:amidase activity"/>
    <property type="evidence" value="ECO:0007669"/>
    <property type="project" value="InterPro"/>
</dbReference>
<dbReference type="Proteomes" id="UP000650466">
    <property type="component" value="Unassembled WGS sequence"/>
</dbReference>
<evidence type="ECO:0000259" key="2">
    <source>
        <dbReference type="SMART" id="SM00047"/>
    </source>
</evidence>
<name>A0A926KQF9_9BACL</name>
<dbReference type="Gene3D" id="4.10.80.30">
    <property type="entry name" value="DNA polymerase, domain 6"/>
    <property type="match status" value="1"/>
</dbReference>
<feature type="domain" description="Mannosyl-glycoprotein endo-beta-N-acetylglucosamidase-like" evidence="2">
    <location>
        <begin position="1"/>
        <end position="151"/>
    </location>
</feature>
<sequence length="204" mass="23079">MKHAFIAVVAPIAVKLRKEGSHIFPSVRIAQALLETGGVLHPWKNLVGYKVGSGTPNAYWKGKSISTSTWEVYDGVRVDGVQANWRSYDSIEDCFCDQDLLFNRSRYERVRGAKTAQEQTLALYLCGYATDPAYSIKLQGLIRDFNLNKYDILEVEPMLDKGVAQTIINTWISPAWHDADDQDQKNYLHWLANELRKASGQPTE</sequence>
<evidence type="ECO:0000313" key="4">
    <source>
        <dbReference type="Proteomes" id="UP000650466"/>
    </source>
</evidence>
<dbReference type="InterPro" id="IPR051056">
    <property type="entry name" value="Glycosyl_Hydrolase_73"/>
</dbReference>
<reference evidence="3" key="1">
    <citation type="submission" date="2020-09" db="EMBL/GenBank/DDBJ databases">
        <title>Draft Genome Sequence of Paenibacillus sp. WST5.</title>
        <authorList>
            <person name="Bao Z."/>
        </authorList>
    </citation>
    <scope>NUCLEOTIDE SEQUENCE</scope>
    <source>
        <strain evidence="3">WST5</strain>
    </source>
</reference>
<organism evidence="3 4">
    <name type="scientific">Paenibacillus sedimenti</name>
    <dbReference type="NCBI Taxonomy" id="2770274"/>
    <lineage>
        <taxon>Bacteria</taxon>
        <taxon>Bacillati</taxon>
        <taxon>Bacillota</taxon>
        <taxon>Bacilli</taxon>
        <taxon>Bacillales</taxon>
        <taxon>Paenibacillaceae</taxon>
        <taxon>Paenibacillus</taxon>
    </lineage>
</organism>